<dbReference type="EMBL" id="JAOQAZ010000049">
    <property type="protein sequence ID" value="KAJ4244796.1"/>
    <property type="molecule type" value="Genomic_DNA"/>
</dbReference>
<dbReference type="Proteomes" id="UP001152049">
    <property type="component" value="Unassembled WGS sequence"/>
</dbReference>
<sequence>MVLSALAGIIQQYGEKTGFKHLLGCWEETLVTDLLWIRMGDIVDPTMAIPQIPSWSWLSRVGGIGVDFWNRVHGRRLQRVVNDHIKILEVSITWTGEPMVSDLTSTNLIMEGPVRQIRLHIDPKGATFHPPYMNVGDEKPDFNKNPIPWKCAGQFDLEHEREDDLFTCILVRSVASPEEQATYQLQETFLLLLPVPDSDGMTYQRFGIAMIRGSESEFGSAERKTIRLI</sequence>
<dbReference type="OrthoDB" id="5347061at2759"/>
<accession>A0A9W8RMI6</accession>
<dbReference type="AlphaFoldDB" id="A0A9W8RMI6"/>
<organism evidence="1 2">
    <name type="scientific">Fusarium torreyae</name>
    <dbReference type="NCBI Taxonomy" id="1237075"/>
    <lineage>
        <taxon>Eukaryota</taxon>
        <taxon>Fungi</taxon>
        <taxon>Dikarya</taxon>
        <taxon>Ascomycota</taxon>
        <taxon>Pezizomycotina</taxon>
        <taxon>Sordariomycetes</taxon>
        <taxon>Hypocreomycetidae</taxon>
        <taxon>Hypocreales</taxon>
        <taxon>Nectriaceae</taxon>
        <taxon>Fusarium</taxon>
    </lineage>
</organism>
<evidence type="ECO:0000313" key="1">
    <source>
        <dbReference type="EMBL" id="KAJ4244796.1"/>
    </source>
</evidence>
<proteinExistence type="predicted"/>
<name>A0A9W8RMI6_9HYPO</name>
<keyword evidence="2" id="KW-1185">Reference proteome</keyword>
<evidence type="ECO:0008006" key="3">
    <source>
        <dbReference type="Google" id="ProtNLM"/>
    </source>
</evidence>
<comment type="caution">
    <text evidence="1">The sequence shown here is derived from an EMBL/GenBank/DDBJ whole genome shotgun (WGS) entry which is preliminary data.</text>
</comment>
<evidence type="ECO:0000313" key="2">
    <source>
        <dbReference type="Proteomes" id="UP001152049"/>
    </source>
</evidence>
<protein>
    <recommendedName>
        <fullName evidence="3">Heterokaryon incompatibility domain-containing protein</fullName>
    </recommendedName>
</protein>
<reference evidence="1" key="1">
    <citation type="submission" date="2022-09" db="EMBL/GenBank/DDBJ databases">
        <title>Fusarium specimens isolated from Avocado Roots.</title>
        <authorList>
            <person name="Stajich J."/>
            <person name="Roper C."/>
            <person name="Heimlech-Rivalta G."/>
        </authorList>
    </citation>
    <scope>NUCLEOTIDE SEQUENCE</scope>
    <source>
        <strain evidence="1">CF00136</strain>
    </source>
</reference>
<gene>
    <name evidence="1" type="ORF">NW762_014373</name>
</gene>